<sequence>MNAARKFKRTGAFVIDVMIAKMFTQVVLSLLALITNQIFDSGSGISQLSLNDDMALPTLLMLMVAIMMVFIGIYVGYCAICYKLLGKSLGKYLLQVDQVEAGQTPDISRYLQRERKKIFLLLSTLGFYYLYAGVQYYVHDVEPFA</sequence>
<protein>
    <recommendedName>
        <fullName evidence="6">RDD domain-containing protein</fullName>
    </recommendedName>
</protein>
<dbReference type="AlphaFoldDB" id="U3BXN1"/>
<name>U3BXN1_9VIBR</name>
<reference evidence="7 8" key="1">
    <citation type="submission" date="2013-09" db="EMBL/GenBank/DDBJ databases">
        <title>Whole genome shotgun sequence of Vibrio azureus NBRC 104587.</title>
        <authorList>
            <person name="Isaki S."/>
            <person name="Hosoyama A."/>
            <person name="Numata M."/>
            <person name="Hashimoto M."/>
            <person name="Hosoyama Y."/>
            <person name="Tsuchikane K."/>
            <person name="Noguchi M."/>
            <person name="Hirakata S."/>
            <person name="Ichikawa N."/>
            <person name="Ohji S."/>
            <person name="Yamazoe A."/>
            <person name="Fujita N."/>
        </authorList>
    </citation>
    <scope>NUCLEOTIDE SEQUENCE [LARGE SCALE GENOMIC DNA]</scope>
    <source>
        <strain evidence="7 8">NBRC 104587</strain>
    </source>
</reference>
<feature type="transmembrane region" description="Helical" evidence="5">
    <location>
        <begin position="12"/>
        <end position="39"/>
    </location>
</feature>
<accession>U3BXN1</accession>
<evidence type="ECO:0000256" key="5">
    <source>
        <dbReference type="SAM" id="Phobius"/>
    </source>
</evidence>
<dbReference type="eggNOG" id="ENOG5031N1Z">
    <property type="taxonomic scope" value="Bacteria"/>
</dbReference>
<dbReference type="OrthoDB" id="5868724at2"/>
<keyword evidence="8" id="KW-1185">Reference proteome</keyword>
<keyword evidence="2 5" id="KW-0812">Transmembrane</keyword>
<keyword evidence="3 5" id="KW-1133">Transmembrane helix</keyword>
<feature type="transmembrane region" description="Helical" evidence="5">
    <location>
        <begin position="118"/>
        <end position="138"/>
    </location>
</feature>
<evidence type="ECO:0000256" key="3">
    <source>
        <dbReference type="ARBA" id="ARBA00022989"/>
    </source>
</evidence>
<dbReference type="Proteomes" id="UP000016567">
    <property type="component" value="Unassembled WGS sequence"/>
</dbReference>
<evidence type="ECO:0000313" key="7">
    <source>
        <dbReference type="EMBL" id="GAD74074.1"/>
    </source>
</evidence>
<gene>
    <name evidence="7" type="ORF">VAZ01S_002_00010</name>
</gene>
<evidence type="ECO:0000256" key="4">
    <source>
        <dbReference type="ARBA" id="ARBA00023136"/>
    </source>
</evidence>
<dbReference type="GO" id="GO:0016020">
    <property type="term" value="C:membrane"/>
    <property type="evidence" value="ECO:0007669"/>
    <property type="project" value="UniProtKB-SubCell"/>
</dbReference>
<dbReference type="InterPro" id="IPR010432">
    <property type="entry name" value="RDD"/>
</dbReference>
<dbReference type="Pfam" id="PF06271">
    <property type="entry name" value="RDD"/>
    <property type="match status" value="1"/>
</dbReference>
<keyword evidence="4 5" id="KW-0472">Membrane</keyword>
<evidence type="ECO:0000259" key="6">
    <source>
        <dbReference type="Pfam" id="PF06271"/>
    </source>
</evidence>
<evidence type="ECO:0000256" key="1">
    <source>
        <dbReference type="ARBA" id="ARBA00004141"/>
    </source>
</evidence>
<feature type="domain" description="RDD" evidence="6">
    <location>
        <begin position="7"/>
        <end position="131"/>
    </location>
</feature>
<proteinExistence type="predicted"/>
<dbReference type="RefSeq" id="WP_021707857.1">
    <property type="nucleotide sequence ID" value="NZ_BAOB01000213.1"/>
</dbReference>
<evidence type="ECO:0000256" key="2">
    <source>
        <dbReference type="ARBA" id="ARBA00022692"/>
    </source>
</evidence>
<organism evidence="7 8">
    <name type="scientific">Vibrio azureus NBRC 104587</name>
    <dbReference type="NCBI Taxonomy" id="1219077"/>
    <lineage>
        <taxon>Bacteria</taxon>
        <taxon>Pseudomonadati</taxon>
        <taxon>Pseudomonadota</taxon>
        <taxon>Gammaproteobacteria</taxon>
        <taxon>Vibrionales</taxon>
        <taxon>Vibrionaceae</taxon>
        <taxon>Vibrio</taxon>
    </lineage>
</organism>
<comment type="caution">
    <text evidence="7">The sequence shown here is derived from an EMBL/GenBank/DDBJ whole genome shotgun (WGS) entry which is preliminary data.</text>
</comment>
<evidence type="ECO:0000313" key="8">
    <source>
        <dbReference type="Proteomes" id="UP000016567"/>
    </source>
</evidence>
<comment type="subcellular location">
    <subcellularLocation>
        <location evidence="1">Membrane</location>
        <topology evidence="1">Multi-pass membrane protein</topology>
    </subcellularLocation>
</comment>
<dbReference type="EMBL" id="BATL01000002">
    <property type="protein sequence ID" value="GAD74074.1"/>
    <property type="molecule type" value="Genomic_DNA"/>
</dbReference>
<feature type="transmembrane region" description="Helical" evidence="5">
    <location>
        <begin position="59"/>
        <end position="85"/>
    </location>
</feature>